<dbReference type="Pfam" id="PF23328">
    <property type="entry name" value="Sha_B_N"/>
    <property type="match status" value="1"/>
</dbReference>
<dbReference type="GO" id="GO:0005938">
    <property type="term" value="C:cell cortex"/>
    <property type="evidence" value="ECO:0007669"/>
    <property type="project" value="TreeGrafter"/>
</dbReference>
<reference evidence="2" key="1">
    <citation type="submission" date="2022-08" db="UniProtKB">
        <authorList>
            <consortium name="EnsemblMetazoa"/>
        </authorList>
    </citation>
    <scope>IDENTIFICATION</scope>
    <source>
        <strain evidence="2">EBRO</strain>
    </source>
</reference>
<dbReference type="AlphaFoldDB" id="A0A182IR90"/>
<dbReference type="EnsemblMetazoa" id="AATE003962-RA">
    <property type="protein sequence ID" value="AATE003962-PA.1"/>
    <property type="gene ID" value="AATE003962"/>
</dbReference>
<accession>A0A182IR90</accession>
<dbReference type="PANTHER" id="PTHR39387">
    <property type="entry name" value="SHAVENOID, ISOFORM B"/>
    <property type="match status" value="1"/>
</dbReference>
<protein>
    <recommendedName>
        <fullName evidence="1">Shavenoid isoform B-like N-terminal domain-containing protein</fullName>
    </recommendedName>
</protein>
<proteinExistence type="predicted"/>
<dbReference type="InterPro" id="IPR057507">
    <property type="entry name" value="Sha_B-like_N"/>
</dbReference>
<sequence length="241" mass="26043">MAAGWRSKIVPPYRRIRLAGRQPEAASDQLLPAGQSRFRRDNYDALPTRTDSSHRALGDGLWRRWLAVAVVTMAAVMIARLPATESAAAPLAKSPPGGYSRGHPMLKRMGGMADSTRISNLTRLHSGDLFYTFESEKCDTDTCVGLSSGTAELSIGGDRTGGTGSGSPRVPGSTDHIKEIDMSADAGIECKCQCLPHLSTYREDLGICVDDIRARRLLDPDRMDLEDVRDAKTVANVGNSI</sequence>
<evidence type="ECO:0000259" key="1">
    <source>
        <dbReference type="Pfam" id="PF23328"/>
    </source>
</evidence>
<organism evidence="2">
    <name type="scientific">Anopheles atroparvus</name>
    <name type="common">European mosquito</name>
    <dbReference type="NCBI Taxonomy" id="41427"/>
    <lineage>
        <taxon>Eukaryota</taxon>
        <taxon>Metazoa</taxon>
        <taxon>Ecdysozoa</taxon>
        <taxon>Arthropoda</taxon>
        <taxon>Hexapoda</taxon>
        <taxon>Insecta</taxon>
        <taxon>Pterygota</taxon>
        <taxon>Neoptera</taxon>
        <taxon>Endopterygota</taxon>
        <taxon>Diptera</taxon>
        <taxon>Nematocera</taxon>
        <taxon>Culicoidea</taxon>
        <taxon>Culicidae</taxon>
        <taxon>Anophelinae</taxon>
        <taxon>Anopheles</taxon>
    </lineage>
</organism>
<feature type="domain" description="Shavenoid isoform B-like N-terminal" evidence="1">
    <location>
        <begin position="119"/>
        <end position="212"/>
    </location>
</feature>
<evidence type="ECO:0000313" key="2">
    <source>
        <dbReference type="EnsemblMetazoa" id="AATE003962-PA.1"/>
    </source>
</evidence>
<dbReference type="VEuPathDB" id="VectorBase:AATE003962"/>
<dbReference type="STRING" id="41427.A0A182IR90"/>
<dbReference type="PANTHER" id="PTHR39387:SF1">
    <property type="entry name" value="SHAVENOID, ISOFORM B"/>
    <property type="match status" value="1"/>
</dbReference>
<dbReference type="GO" id="GO:0035317">
    <property type="term" value="P:imaginal disc-derived wing hair organization"/>
    <property type="evidence" value="ECO:0007669"/>
    <property type="project" value="TreeGrafter"/>
</dbReference>
<name>A0A182IR90_ANOAO</name>